<dbReference type="RefSeq" id="WP_341472143.1">
    <property type="nucleotide sequence ID" value="NZ_CP128402.1"/>
</dbReference>
<dbReference type="Proteomes" id="UP000521676">
    <property type="component" value="Unassembled WGS sequence"/>
</dbReference>
<dbReference type="SUPFAM" id="SSF54001">
    <property type="entry name" value="Cysteine proteinases"/>
    <property type="match status" value="1"/>
</dbReference>
<evidence type="ECO:0000313" key="10">
    <source>
        <dbReference type="Proteomes" id="UP001431572"/>
    </source>
</evidence>
<evidence type="ECO:0000313" key="8">
    <source>
        <dbReference type="EMBL" id="WJW70269.1"/>
    </source>
</evidence>
<dbReference type="Proteomes" id="UP001431572">
    <property type="component" value="Plasmid unnamed2"/>
</dbReference>
<dbReference type="SUPFAM" id="SSF53955">
    <property type="entry name" value="Lysozyme-like"/>
    <property type="match status" value="1"/>
</dbReference>
<evidence type="ECO:0000256" key="3">
    <source>
        <dbReference type="ARBA" id="ARBA00022801"/>
    </source>
</evidence>
<keyword evidence="10" id="KW-1185">Reference proteome</keyword>
<keyword evidence="5" id="KW-0472">Membrane</keyword>
<geneLocation type="plasmid" evidence="8 10">
    <name>unnamed2</name>
</geneLocation>
<keyword evidence="5" id="KW-1133">Transmembrane helix</keyword>
<keyword evidence="3" id="KW-0378">Hydrolase</keyword>
<keyword evidence="4" id="KW-0788">Thiol protease</keyword>
<dbReference type="AlphaFoldDB" id="A0A8T7M4T8"/>
<dbReference type="PANTHER" id="PTHR47053">
    <property type="entry name" value="MUREIN DD-ENDOPEPTIDASE MEPH-RELATED"/>
    <property type="match status" value="1"/>
</dbReference>
<sequence>MMEAYDYGLGLLSPGRVVRWLMVLLAPLVLLILVVVIFLLLVMTVFGFPLGGQLGRPPGGVAGQPPNSNFLAQIPASQRPLLQSVAKDNQLPWEVLAAIVRIESNFGQASGNYAGLTEAQWERYAPAVFGGPTGYEPGNHEKSLEVLAALLKAGGARQGDGDGIRRGIGDFKSGDNYFYRVLQVAGRYGFILPGSFEEKLVQLTVAQEGKPYVWGATGPAAFDCSGLTAYIYARLAVALPRNSQAQYFAAEPVSADQVMPGDMFFLEYTYQDPTIRLTHVGIYKGGGIAIHAPQEGETIREEPIDNAFFRQHWYGFARAKRPGMVPPTTGVEEDTGPVGGDWQNFDVRKGEPTSPAIDRWLLTCGSQGVKSPQLAEAPLGETIGQVYLRMGRKYGINPAYAAAFFTKESSCGNFGSNLASHNFGNIRWTPGYPTLDGIWRAYPTWTDGMEDWFRLIKEYYLGQGLVSVDRIVPVYAPAADSNNVELYITQIKQYVSRIMQR</sequence>
<protein>
    <submittedName>
        <fullName evidence="7">C40 family peptidase</fullName>
    </submittedName>
    <submittedName>
        <fullName evidence="8">NlpC/P60 family protein</fullName>
    </submittedName>
</protein>
<reference evidence="7 9" key="1">
    <citation type="submission" date="2020-06" db="EMBL/GenBank/DDBJ databases">
        <title>Anoxygenic phototrophic Chloroflexota member uses a Type I reaction center.</title>
        <authorList>
            <person name="Tsuji J.M."/>
            <person name="Shaw N.A."/>
            <person name="Nagashima S."/>
            <person name="Venkiteswaran J."/>
            <person name="Schiff S.L."/>
            <person name="Hanada S."/>
            <person name="Tank M."/>
            <person name="Neufeld J.D."/>
        </authorList>
    </citation>
    <scope>NUCLEOTIDE SEQUENCE [LARGE SCALE GENOMIC DNA]</scope>
    <source>
        <strain evidence="7">L227-S17</strain>
    </source>
</reference>
<evidence type="ECO:0000313" key="7">
    <source>
        <dbReference type="EMBL" id="NWJ47110.1"/>
    </source>
</evidence>
<dbReference type="GO" id="GO:0006508">
    <property type="term" value="P:proteolysis"/>
    <property type="evidence" value="ECO:0007669"/>
    <property type="project" value="UniProtKB-KW"/>
</dbReference>
<evidence type="ECO:0000256" key="2">
    <source>
        <dbReference type="ARBA" id="ARBA00022670"/>
    </source>
</evidence>
<evidence type="ECO:0000256" key="5">
    <source>
        <dbReference type="SAM" id="Phobius"/>
    </source>
</evidence>
<dbReference type="PROSITE" id="PS51935">
    <property type="entry name" value="NLPC_P60"/>
    <property type="match status" value="1"/>
</dbReference>
<dbReference type="InterPro" id="IPR000064">
    <property type="entry name" value="NLP_P60_dom"/>
</dbReference>
<keyword evidence="2" id="KW-0645">Protease</keyword>
<keyword evidence="8" id="KW-0614">Plasmid</keyword>
<proteinExistence type="inferred from homology"/>
<evidence type="ECO:0000256" key="1">
    <source>
        <dbReference type="ARBA" id="ARBA00007074"/>
    </source>
</evidence>
<name>A0A8T7M4T8_9CHLR</name>
<dbReference type="Gene3D" id="3.90.1720.10">
    <property type="entry name" value="endopeptidase domain like (from Nostoc punctiforme)"/>
    <property type="match status" value="1"/>
</dbReference>
<keyword evidence="5" id="KW-0812">Transmembrane</keyword>
<dbReference type="GO" id="GO:0008234">
    <property type="term" value="F:cysteine-type peptidase activity"/>
    <property type="evidence" value="ECO:0007669"/>
    <property type="project" value="UniProtKB-KW"/>
</dbReference>
<reference evidence="8" key="2">
    <citation type="journal article" date="2024" name="Nature">
        <title>Anoxygenic phototroph of the Chloroflexota uses a type I reaction centre.</title>
        <authorList>
            <person name="Tsuji J.M."/>
            <person name="Shaw N.A."/>
            <person name="Nagashima S."/>
            <person name="Venkiteswaran J.J."/>
            <person name="Schiff S.L."/>
            <person name="Watanabe T."/>
            <person name="Fukui M."/>
            <person name="Hanada S."/>
            <person name="Tank M."/>
            <person name="Neufeld J.D."/>
        </authorList>
    </citation>
    <scope>NUCLEOTIDE SEQUENCE</scope>
    <source>
        <strain evidence="8">L227-S17</strain>
        <plasmid evidence="8 10">unnamed2</plasmid>
    </source>
</reference>
<evidence type="ECO:0000313" key="9">
    <source>
        <dbReference type="Proteomes" id="UP000521676"/>
    </source>
</evidence>
<evidence type="ECO:0000256" key="4">
    <source>
        <dbReference type="ARBA" id="ARBA00022807"/>
    </source>
</evidence>
<dbReference type="InterPro" id="IPR038765">
    <property type="entry name" value="Papain-like_cys_pep_sf"/>
</dbReference>
<dbReference type="PANTHER" id="PTHR47053:SF1">
    <property type="entry name" value="MUREIN DD-ENDOPEPTIDASE MEPH-RELATED"/>
    <property type="match status" value="1"/>
</dbReference>
<dbReference type="EMBL" id="CP128402">
    <property type="protein sequence ID" value="WJW70269.1"/>
    <property type="molecule type" value="Genomic_DNA"/>
</dbReference>
<organism evidence="7 9">
    <name type="scientific">Candidatus Chlorohelix allophototropha</name>
    <dbReference type="NCBI Taxonomy" id="3003348"/>
    <lineage>
        <taxon>Bacteria</taxon>
        <taxon>Bacillati</taxon>
        <taxon>Chloroflexota</taxon>
        <taxon>Chloroflexia</taxon>
        <taxon>Candidatus Chloroheliales</taxon>
        <taxon>Candidatus Chloroheliaceae</taxon>
        <taxon>Candidatus Chlorohelix</taxon>
    </lineage>
</organism>
<evidence type="ECO:0000259" key="6">
    <source>
        <dbReference type="PROSITE" id="PS51935"/>
    </source>
</evidence>
<dbReference type="InterPro" id="IPR051202">
    <property type="entry name" value="Peptidase_C40"/>
</dbReference>
<feature type="domain" description="NlpC/P60" evidence="6">
    <location>
        <begin position="194"/>
        <end position="320"/>
    </location>
</feature>
<gene>
    <name evidence="7" type="ORF">HXX08_14715</name>
    <name evidence="8" type="ORF">OZ401_005000</name>
</gene>
<feature type="transmembrane region" description="Helical" evidence="5">
    <location>
        <begin position="20"/>
        <end position="48"/>
    </location>
</feature>
<accession>A0A8T7M4T8</accession>
<comment type="similarity">
    <text evidence="1">Belongs to the peptidase C40 family.</text>
</comment>
<dbReference type="Pfam" id="PF00877">
    <property type="entry name" value="NLPC_P60"/>
    <property type="match status" value="1"/>
</dbReference>
<dbReference type="EMBL" id="JACATZ010000002">
    <property type="protein sequence ID" value="NWJ47110.1"/>
    <property type="molecule type" value="Genomic_DNA"/>
</dbReference>
<dbReference type="InterPro" id="IPR023346">
    <property type="entry name" value="Lysozyme-like_dom_sf"/>
</dbReference>